<dbReference type="InterPro" id="IPR011335">
    <property type="entry name" value="Restrct_endonuc-II-like"/>
</dbReference>
<evidence type="ECO:0000313" key="1">
    <source>
        <dbReference type="EMBL" id="WNZ21656.1"/>
    </source>
</evidence>
<dbReference type="InterPro" id="IPR011856">
    <property type="entry name" value="tRNA_endonuc-like_dom_sf"/>
</dbReference>
<dbReference type="Pfam" id="PF08814">
    <property type="entry name" value="XisH"/>
    <property type="match status" value="1"/>
</dbReference>
<proteinExistence type="predicted"/>
<dbReference type="SUPFAM" id="SSF52980">
    <property type="entry name" value="Restriction endonuclease-like"/>
    <property type="match status" value="1"/>
</dbReference>
<dbReference type="AlphaFoldDB" id="A0AA96WHY7"/>
<dbReference type="GO" id="GO:0003676">
    <property type="term" value="F:nucleic acid binding"/>
    <property type="evidence" value="ECO:0007669"/>
    <property type="project" value="InterPro"/>
</dbReference>
<accession>A0AA96WHY7</accession>
<dbReference type="Gene3D" id="3.40.1350.10">
    <property type="match status" value="1"/>
</dbReference>
<name>A0AA96WHY7_9CYAN</name>
<gene>
    <name evidence="1" type="ORF">HJG54_01400</name>
</gene>
<reference evidence="1" key="1">
    <citation type="submission" date="2020-05" db="EMBL/GenBank/DDBJ databases">
        <authorList>
            <person name="Zhu T."/>
            <person name="Keshari N."/>
            <person name="Lu X."/>
        </authorList>
    </citation>
    <scope>NUCLEOTIDE SEQUENCE</scope>
    <source>
        <strain evidence="1">NK1-12</strain>
    </source>
</reference>
<organism evidence="1">
    <name type="scientific">Leptolyngbya sp. NK1-12</name>
    <dbReference type="NCBI Taxonomy" id="2547451"/>
    <lineage>
        <taxon>Bacteria</taxon>
        <taxon>Bacillati</taxon>
        <taxon>Cyanobacteriota</taxon>
        <taxon>Cyanophyceae</taxon>
        <taxon>Leptolyngbyales</taxon>
        <taxon>Leptolyngbyaceae</taxon>
        <taxon>Leptolyngbya group</taxon>
        <taxon>Leptolyngbya</taxon>
    </lineage>
</organism>
<dbReference type="EMBL" id="CP053586">
    <property type="protein sequence ID" value="WNZ21656.1"/>
    <property type="molecule type" value="Genomic_DNA"/>
</dbReference>
<dbReference type="InterPro" id="IPR014919">
    <property type="entry name" value="XisH"/>
</dbReference>
<protein>
    <submittedName>
        <fullName evidence="1">Uncharacterized protein</fullName>
    </submittedName>
</protein>
<sequence length="39" mass="4680">MAVREPIYESFFKRRFIGAAIQRYQLRLMIYDGQEAIAQ</sequence>